<reference evidence="2 3" key="1">
    <citation type="submission" date="2023-10" db="EMBL/GenBank/DDBJ databases">
        <title>Nicoliella lavandulae sp. nov. isolated from Lavandula angustifolia flowers.</title>
        <authorList>
            <person name="Alcantara C."/>
            <person name="Zuniga M."/>
            <person name="Landete J.M."/>
            <person name="Monedero V."/>
        </authorList>
    </citation>
    <scope>NUCLEOTIDE SEQUENCE [LARGE SCALE GENOMIC DNA]</scope>
    <source>
        <strain evidence="2 3">Es01</strain>
    </source>
</reference>
<organism evidence="2 3">
    <name type="scientific">Nicoliella lavandulae</name>
    <dbReference type="NCBI Taxonomy" id="3082954"/>
    <lineage>
        <taxon>Bacteria</taxon>
        <taxon>Bacillati</taxon>
        <taxon>Bacillota</taxon>
        <taxon>Bacilli</taxon>
        <taxon>Lactobacillales</taxon>
        <taxon>Lactobacillaceae</taxon>
        <taxon>Nicoliella</taxon>
    </lineage>
</organism>
<dbReference type="NCBIfam" id="NF040508">
    <property type="entry name" value="LVIS_2131_fam"/>
    <property type="match status" value="1"/>
</dbReference>
<dbReference type="InterPro" id="IPR049731">
    <property type="entry name" value="LVIS_2131-like"/>
</dbReference>
<proteinExistence type="predicted"/>
<keyword evidence="1" id="KW-0812">Transmembrane</keyword>
<name>A0ABU8SIW8_9LACO</name>
<protein>
    <submittedName>
        <fullName evidence="2">LVIS_2131 family protein</fullName>
    </submittedName>
</protein>
<sequence length="204" mass="23961">MISAWNVIGLFVWILIIGWLISMIIFTRKRNQQALLQPNKELGLKNRWIMVSQWLVLIGSILAMTIISFSGNKHLSNVSLARNYKPIVLDTDGHKSYYVNVYNAKRPSQKYYTYLTKGEHYKVSSRNAMIINGYESSFSLPTMTYRSDPKLMKRLDQRYQKAWIETITTKYKPNFWNGLGMRVGRQASRYSIIRVPDQSFIFYH</sequence>
<gene>
    <name evidence="2" type="ORF">R4146_00740</name>
</gene>
<dbReference type="RefSeq" id="WP_339959557.1">
    <property type="nucleotide sequence ID" value="NZ_JAWMWH010000001.1"/>
</dbReference>
<keyword evidence="1" id="KW-0472">Membrane</keyword>
<evidence type="ECO:0000313" key="3">
    <source>
        <dbReference type="Proteomes" id="UP001370590"/>
    </source>
</evidence>
<keyword evidence="3" id="KW-1185">Reference proteome</keyword>
<evidence type="ECO:0000313" key="2">
    <source>
        <dbReference type="EMBL" id="MEJ6399714.1"/>
    </source>
</evidence>
<evidence type="ECO:0000256" key="1">
    <source>
        <dbReference type="SAM" id="Phobius"/>
    </source>
</evidence>
<dbReference type="EMBL" id="JAWMWH010000001">
    <property type="protein sequence ID" value="MEJ6399714.1"/>
    <property type="molecule type" value="Genomic_DNA"/>
</dbReference>
<feature type="transmembrane region" description="Helical" evidence="1">
    <location>
        <begin position="6"/>
        <end position="27"/>
    </location>
</feature>
<comment type="caution">
    <text evidence="2">The sequence shown here is derived from an EMBL/GenBank/DDBJ whole genome shotgun (WGS) entry which is preliminary data.</text>
</comment>
<keyword evidence="1" id="KW-1133">Transmembrane helix</keyword>
<accession>A0ABU8SIW8</accession>
<dbReference type="Proteomes" id="UP001370590">
    <property type="component" value="Unassembled WGS sequence"/>
</dbReference>
<feature type="transmembrane region" description="Helical" evidence="1">
    <location>
        <begin position="48"/>
        <end position="69"/>
    </location>
</feature>